<dbReference type="AlphaFoldDB" id="A0A5D4SZA1"/>
<dbReference type="OrthoDB" id="2934861at2"/>
<dbReference type="RefSeq" id="WP_148988758.1">
    <property type="nucleotide sequence ID" value="NZ_VTEV01000005.1"/>
</dbReference>
<feature type="transmembrane region" description="Helical" evidence="1">
    <location>
        <begin position="54"/>
        <end position="78"/>
    </location>
</feature>
<dbReference type="Proteomes" id="UP000322524">
    <property type="component" value="Unassembled WGS sequence"/>
</dbReference>
<gene>
    <name evidence="2" type="ORF">FZC76_13820</name>
</gene>
<evidence type="ECO:0000313" key="2">
    <source>
        <dbReference type="EMBL" id="TYS67648.1"/>
    </source>
</evidence>
<keyword evidence="1" id="KW-1133">Transmembrane helix</keyword>
<comment type="caution">
    <text evidence="2">The sequence shown here is derived from an EMBL/GenBank/DDBJ whole genome shotgun (WGS) entry which is preliminary data.</text>
</comment>
<keyword evidence="1" id="KW-0812">Transmembrane</keyword>
<keyword evidence="1" id="KW-0472">Membrane</keyword>
<reference evidence="2 3" key="1">
    <citation type="submission" date="2019-08" db="EMBL/GenBank/DDBJ databases">
        <title>Bacillus genomes from the desert of Cuatro Cienegas, Coahuila.</title>
        <authorList>
            <person name="Olmedo-Alvarez G."/>
        </authorList>
    </citation>
    <scope>NUCLEOTIDE SEQUENCE [LARGE SCALE GENOMIC DNA]</scope>
    <source>
        <strain evidence="2 3">CH28_1T</strain>
    </source>
</reference>
<proteinExistence type="predicted"/>
<dbReference type="EMBL" id="VTEV01000005">
    <property type="protein sequence ID" value="TYS67648.1"/>
    <property type="molecule type" value="Genomic_DNA"/>
</dbReference>
<evidence type="ECO:0000256" key="1">
    <source>
        <dbReference type="SAM" id="Phobius"/>
    </source>
</evidence>
<organism evidence="2 3">
    <name type="scientific">Sutcliffiella horikoshii</name>
    <dbReference type="NCBI Taxonomy" id="79883"/>
    <lineage>
        <taxon>Bacteria</taxon>
        <taxon>Bacillati</taxon>
        <taxon>Bacillota</taxon>
        <taxon>Bacilli</taxon>
        <taxon>Bacillales</taxon>
        <taxon>Bacillaceae</taxon>
        <taxon>Sutcliffiella</taxon>
    </lineage>
</organism>
<protein>
    <submittedName>
        <fullName evidence="2">Uncharacterized protein</fullName>
    </submittedName>
</protein>
<name>A0A5D4SZA1_9BACI</name>
<evidence type="ECO:0000313" key="3">
    <source>
        <dbReference type="Proteomes" id="UP000322524"/>
    </source>
</evidence>
<sequence>MSKKALKNSSLVCFIICVLLWTPNVLMSIASPFWMLTFVVGPIGLALGLVGKHYYLAILNFIMTFSFFWLMGIGYYFLGP</sequence>
<accession>A0A5D4SZA1</accession>